<dbReference type="GO" id="GO:0000981">
    <property type="term" value="F:DNA-binding transcription factor activity, RNA polymerase II-specific"/>
    <property type="evidence" value="ECO:0007669"/>
    <property type="project" value="InterPro"/>
</dbReference>
<accession>A0A9W4P939</accession>
<evidence type="ECO:0000256" key="4">
    <source>
        <dbReference type="ARBA" id="ARBA00023125"/>
    </source>
</evidence>
<dbReference type="InterPro" id="IPR052360">
    <property type="entry name" value="Transcr_Regulatory_Proteins"/>
</dbReference>
<dbReference type="CDD" id="cd00067">
    <property type="entry name" value="GAL4"/>
    <property type="match status" value="1"/>
</dbReference>
<dbReference type="Proteomes" id="UP001154252">
    <property type="component" value="Unassembled WGS sequence"/>
</dbReference>
<dbReference type="PANTHER" id="PTHR36206:SF13">
    <property type="entry name" value="TRANSCRIPTIONAL REGULATORY PROTEIN MOC3"/>
    <property type="match status" value="1"/>
</dbReference>
<dbReference type="OrthoDB" id="2593732at2759"/>
<dbReference type="InterPro" id="IPR001138">
    <property type="entry name" value="Zn2Cys6_DnaBD"/>
</dbReference>
<proteinExistence type="predicted"/>
<dbReference type="InterPro" id="IPR036864">
    <property type="entry name" value="Zn2-C6_fun-type_DNA-bd_sf"/>
</dbReference>
<dbReference type="PANTHER" id="PTHR36206">
    <property type="entry name" value="ASPERCRYPTIN BIOSYNTHESIS CLUSTER-SPECIFIC TRANSCRIPTION REGULATOR ATNN-RELATED"/>
    <property type="match status" value="1"/>
</dbReference>
<evidence type="ECO:0008006" key="9">
    <source>
        <dbReference type="Google" id="ProtNLM"/>
    </source>
</evidence>
<evidence type="ECO:0000256" key="5">
    <source>
        <dbReference type="ARBA" id="ARBA00023163"/>
    </source>
</evidence>
<reference evidence="7" key="1">
    <citation type="submission" date="2021-07" db="EMBL/GenBank/DDBJ databases">
        <authorList>
            <person name="Branca A.L. A."/>
        </authorList>
    </citation>
    <scope>NUCLEOTIDE SEQUENCE</scope>
</reference>
<sequence length="465" mass="52725">MCTHAPTKRCRIRHKKCDETHPACLRRTSTGRECDGYEQAVDKRTREWSDSKARDSANNQNDVALQIRYRSKVRSSVTAVPLPLASACQIDLNWNERWHLDFYHNRTAVRFSHYFQNSFWYGLIFQLCENYPAVRHATIVISAWHTQLERISTSHIEDRDPVLALHHSTKAMACLRESLAREILTPHSSNRTHKQVVLVTCLIFTLLALFQGDLYSARYHLTSGYKLLKEWDVQEDKGATGLALRQGFAQMHIHWFFCSNSELFVEDAELLHGECRISQNSTAALSKVNPHLYSGIDQMDFVQEFSTLVSGSVLNCTTCGFDIGPTSSTGGGATVVSTKLRLCTSRLMAVLVELDGLAPVDCDSLEVFSLWIDIIEIKLAVAESPKPDEMAYDAHLEQFQHITKLVQILVGSDSGSSDIESSPFNCRYSILPALLWSAAKCRDWQVRRDMCSIMHKRTGDDYRVN</sequence>
<evidence type="ECO:0000313" key="8">
    <source>
        <dbReference type="Proteomes" id="UP001154252"/>
    </source>
</evidence>
<comment type="caution">
    <text evidence="7">The sequence shown here is derived from an EMBL/GenBank/DDBJ whole genome shotgun (WGS) entry which is preliminary data.</text>
</comment>
<keyword evidence="5" id="KW-0804">Transcription</keyword>
<evidence type="ECO:0000313" key="7">
    <source>
        <dbReference type="EMBL" id="CAG8904516.1"/>
    </source>
</evidence>
<dbReference type="GO" id="GO:0003677">
    <property type="term" value="F:DNA binding"/>
    <property type="evidence" value="ECO:0007669"/>
    <property type="project" value="UniProtKB-KW"/>
</dbReference>
<dbReference type="EMBL" id="CAJVRC010000884">
    <property type="protein sequence ID" value="CAG8904516.1"/>
    <property type="molecule type" value="Genomic_DNA"/>
</dbReference>
<keyword evidence="8" id="KW-1185">Reference proteome</keyword>
<dbReference type="SUPFAM" id="SSF57701">
    <property type="entry name" value="Zn2/Cys6 DNA-binding domain"/>
    <property type="match status" value="1"/>
</dbReference>
<dbReference type="InterPro" id="IPR021858">
    <property type="entry name" value="Fun_TF"/>
</dbReference>
<evidence type="ECO:0000256" key="2">
    <source>
        <dbReference type="ARBA" id="ARBA00022833"/>
    </source>
</evidence>
<name>A0A9W4P939_9EURO</name>
<keyword evidence="1" id="KW-0479">Metal-binding</keyword>
<organism evidence="7 8">
    <name type="scientific">Penicillium egyptiacum</name>
    <dbReference type="NCBI Taxonomy" id="1303716"/>
    <lineage>
        <taxon>Eukaryota</taxon>
        <taxon>Fungi</taxon>
        <taxon>Dikarya</taxon>
        <taxon>Ascomycota</taxon>
        <taxon>Pezizomycotina</taxon>
        <taxon>Eurotiomycetes</taxon>
        <taxon>Eurotiomycetidae</taxon>
        <taxon>Eurotiales</taxon>
        <taxon>Aspergillaceae</taxon>
        <taxon>Penicillium</taxon>
    </lineage>
</organism>
<keyword evidence="6" id="KW-0539">Nucleus</keyword>
<protein>
    <recommendedName>
        <fullName evidence="9">Zn(2)-C6 fungal-type domain-containing protein</fullName>
    </recommendedName>
</protein>
<dbReference type="Pfam" id="PF11951">
    <property type="entry name" value="Fungal_trans_2"/>
    <property type="match status" value="1"/>
</dbReference>
<dbReference type="AlphaFoldDB" id="A0A9W4P939"/>
<keyword evidence="2" id="KW-0862">Zinc</keyword>
<evidence type="ECO:0000256" key="1">
    <source>
        <dbReference type="ARBA" id="ARBA00022723"/>
    </source>
</evidence>
<evidence type="ECO:0000256" key="3">
    <source>
        <dbReference type="ARBA" id="ARBA00023015"/>
    </source>
</evidence>
<keyword evidence="3" id="KW-0805">Transcription regulation</keyword>
<gene>
    <name evidence="7" type="ORF">PEGY_LOCUS7821</name>
</gene>
<dbReference type="GO" id="GO:0008270">
    <property type="term" value="F:zinc ion binding"/>
    <property type="evidence" value="ECO:0007669"/>
    <property type="project" value="InterPro"/>
</dbReference>
<keyword evidence="4" id="KW-0238">DNA-binding</keyword>
<evidence type="ECO:0000256" key="6">
    <source>
        <dbReference type="ARBA" id="ARBA00023242"/>
    </source>
</evidence>